<dbReference type="EMBL" id="AYEV01000020">
    <property type="protein sequence ID" value="ESK55151.1"/>
    <property type="molecule type" value="Genomic_DNA"/>
</dbReference>
<dbReference type="RefSeq" id="WP_018679760.1">
    <property type="nucleotide sequence ID" value="NZ_AYEV01000020.1"/>
</dbReference>
<dbReference type="PATRIC" id="fig|1120928.5.peg.2099"/>
<reference evidence="1 2" key="1">
    <citation type="submission" date="2013-10" db="EMBL/GenBank/DDBJ databases">
        <title>The Genome Sequence of Acinetobacter tjernbergiae CIP107465.</title>
        <authorList>
            <consortium name="The Broad Institute Genomics Platform"/>
            <consortium name="The Broad Institute Genome Sequencing Center for Infectious Disease"/>
            <person name="Cerqueira G."/>
            <person name="Feldgarden M."/>
            <person name="Courvalin P."/>
            <person name="Grillot-Courvalin C."/>
            <person name="Clermont D."/>
            <person name="Rocha E."/>
            <person name="Yoon E.-J."/>
            <person name="Nemec A."/>
            <person name="Young S.K."/>
            <person name="Zeng Q."/>
            <person name="Gargeya S."/>
            <person name="Fitzgerald M."/>
            <person name="Abouelleil A."/>
            <person name="Alvarado L."/>
            <person name="Berlin A.M."/>
            <person name="Chapman S.B."/>
            <person name="Gainer-Dewar J."/>
            <person name="Goldberg J."/>
            <person name="Gnerre S."/>
            <person name="Griggs A."/>
            <person name="Gujja S."/>
            <person name="Hansen M."/>
            <person name="Howarth C."/>
            <person name="Imamovic A."/>
            <person name="Ireland A."/>
            <person name="Larimer J."/>
            <person name="McCowan C."/>
            <person name="Murphy C."/>
            <person name="Pearson M."/>
            <person name="Poon T.W."/>
            <person name="Priest M."/>
            <person name="Roberts A."/>
            <person name="Saif S."/>
            <person name="Shea T."/>
            <person name="Sykes S."/>
            <person name="Wortman J."/>
            <person name="Nusbaum C."/>
            <person name="Birren B."/>
        </authorList>
    </citation>
    <scope>NUCLEOTIDE SEQUENCE [LARGE SCALE GENOMIC DNA]</scope>
    <source>
        <strain evidence="1 2">CIP 107465</strain>
    </source>
</reference>
<dbReference type="InterPro" id="IPR015003">
    <property type="entry name" value="DUF1853"/>
</dbReference>
<evidence type="ECO:0000313" key="2">
    <source>
        <dbReference type="Proteomes" id="UP000017404"/>
    </source>
</evidence>
<comment type="caution">
    <text evidence="1">The sequence shown here is derived from an EMBL/GenBank/DDBJ whole genome shotgun (WGS) entry which is preliminary data.</text>
</comment>
<dbReference type="Proteomes" id="UP000017404">
    <property type="component" value="Unassembled WGS sequence"/>
</dbReference>
<evidence type="ECO:0000313" key="1">
    <source>
        <dbReference type="EMBL" id="ESK55151.1"/>
    </source>
</evidence>
<dbReference type="OrthoDB" id="378654at2"/>
<evidence type="ECO:0008006" key="3">
    <source>
        <dbReference type="Google" id="ProtNLM"/>
    </source>
</evidence>
<accession>V2V2N0</accession>
<organism evidence="1 2">
    <name type="scientific">Acinetobacter tjernbergiae DSM 14971 = CIP 107465</name>
    <dbReference type="NCBI Taxonomy" id="1120928"/>
    <lineage>
        <taxon>Bacteria</taxon>
        <taxon>Pseudomonadati</taxon>
        <taxon>Pseudomonadota</taxon>
        <taxon>Gammaproteobacteria</taxon>
        <taxon>Moraxellales</taxon>
        <taxon>Moraxellaceae</taxon>
        <taxon>Acinetobacter</taxon>
    </lineage>
</organism>
<dbReference type="Pfam" id="PF08907">
    <property type="entry name" value="DUF1853"/>
    <property type="match status" value="1"/>
</dbReference>
<dbReference type="AlphaFoldDB" id="V2V2N0"/>
<proteinExistence type="predicted"/>
<gene>
    <name evidence="1" type="ORF">F990_02069</name>
</gene>
<sequence>MSSRMTTTTFFEPWLQFKNPIVRHLAFCIASPNILTQRPNELKLNHHFEFHNDQSWQNFYQNYQTRLQQLDQQPQPLIDFLARLKSTRLGLRFENLLWFWLQDGDYHPYQLLGHSIQKIAGAITLGELDFVLFNQETQEIEHWEVALKYYLGEGKLDLAQWFGLNKQDTLHRKLKHFTERQFQFSEANQYHIQRKFAVMKGQLYLPNHLSEFVLPNWVNPSRRLGQWGTHIPTTPYYRLQRHEWLCPDQHASSLTAQWWTNGLYYHETPTPSFYMFRQPSPLFTTPPLSNNHFE</sequence>
<name>V2V2N0_9GAMM</name>
<protein>
    <recommendedName>
        <fullName evidence="3">DUF1853 domain-containing protein</fullName>
    </recommendedName>
</protein>
<dbReference type="eggNOG" id="COG3782">
    <property type="taxonomic scope" value="Bacteria"/>
</dbReference>
<keyword evidence="2" id="KW-1185">Reference proteome</keyword>
<dbReference type="STRING" id="202955.GCA_000759995_02944"/>